<protein>
    <submittedName>
        <fullName evidence="9">Transcription factor MYB30-like</fullName>
    </submittedName>
</protein>
<dbReference type="Gene3D" id="1.10.10.60">
    <property type="entry name" value="Homeodomain-like"/>
    <property type="match status" value="2"/>
</dbReference>
<dbReference type="FunFam" id="1.10.10.60:FF:000316">
    <property type="entry name" value="Transcription factor MYB15"/>
    <property type="match status" value="1"/>
</dbReference>
<dbReference type="RefSeq" id="XP_018818400.1">
    <property type="nucleotide sequence ID" value="XM_018962855.2"/>
</dbReference>
<proteinExistence type="predicted"/>
<evidence type="ECO:0000256" key="4">
    <source>
        <dbReference type="ARBA" id="ARBA00023125"/>
    </source>
</evidence>
<evidence type="ECO:0000256" key="6">
    <source>
        <dbReference type="ARBA" id="ARBA00023242"/>
    </source>
</evidence>
<evidence type="ECO:0000313" key="9">
    <source>
        <dbReference type="RefSeq" id="XP_018818400.1"/>
    </source>
</evidence>
<keyword evidence="6" id="KW-0539">Nucleus</keyword>
<dbReference type="SMART" id="SM00717">
    <property type="entry name" value="SANT"/>
    <property type="match status" value="2"/>
</dbReference>
<dbReference type="FunFam" id="1.10.10.60:FF:000001">
    <property type="entry name" value="MYB-related transcription factor"/>
    <property type="match status" value="1"/>
</dbReference>
<evidence type="ECO:0000256" key="2">
    <source>
        <dbReference type="ARBA" id="ARBA00022737"/>
    </source>
</evidence>
<evidence type="ECO:0000313" key="8">
    <source>
        <dbReference type="Proteomes" id="UP000235220"/>
    </source>
</evidence>
<evidence type="ECO:0000256" key="5">
    <source>
        <dbReference type="ARBA" id="ARBA00023163"/>
    </source>
</evidence>
<keyword evidence="4" id="KW-0238">DNA-binding</keyword>
<dbReference type="Pfam" id="PF00249">
    <property type="entry name" value="Myb_DNA-binding"/>
    <property type="match status" value="2"/>
</dbReference>
<dbReference type="SMR" id="A0A2I4EG80"/>
<dbReference type="CDD" id="cd00167">
    <property type="entry name" value="SANT"/>
    <property type="match status" value="2"/>
</dbReference>
<dbReference type="GeneID" id="108989295"/>
<dbReference type="GO" id="GO:0005634">
    <property type="term" value="C:nucleus"/>
    <property type="evidence" value="ECO:0007669"/>
    <property type="project" value="UniProtKB-SubCell"/>
</dbReference>
<dbReference type="PANTHER" id="PTHR10641">
    <property type="entry name" value="MYB FAMILY TRANSCRIPTION FACTOR"/>
    <property type="match status" value="1"/>
</dbReference>
<organism evidence="8 9">
    <name type="scientific">Juglans regia</name>
    <name type="common">English walnut</name>
    <dbReference type="NCBI Taxonomy" id="51240"/>
    <lineage>
        <taxon>Eukaryota</taxon>
        <taxon>Viridiplantae</taxon>
        <taxon>Streptophyta</taxon>
        <taxon>Embryophyta</taxon>
        <taxon>Tracheophyta</taxon>
        <taxon>Spermatophyta</taxon>
        <taxon>Magnoliopsida</taxon>
        <taxon>eudicotyledons</taxon>
        <taxon>Gunneridae</taxon>
        <taxon>Pentapetalae</taxon>
        <taxon>rosids</taxon>
        <taxon>fabids</taxon>
        <taxon>Fagales</taxon>
        <taxon>Juglandaceae</taxon>
        <taxon>Juglans</taxon>
    </lineage>
</organism>
<comment type="subcellular location">
    <subcellularLocation>
        <location evidence="1">Nucleus</location>
    </subcellularLocation>
</comment>
<dbReference type="KEGG" id="jre:108989295"/>
<dbReference type="Proteomes" id="UP000235220">
    <property type="component" value="Chromosome 10"/>
</dbReference>
<evidence type="ECO:0000256" key="3">
    <source>
        <dbReference type="ARBA" id="ARBA00023015"/>
    </source>
</evidence>
<dbReference type="AlphaFoldDB" id="A0A2I4EG80"/>
<dbReference type="OrthoDB" id="2143914at2759"/>
<sequence>MVRAPCCEKMGLKKGPWTPEEDQILITYIQLYGHGNWRALPKQAGLLRCGKSCRLRWTNYLRPDIKRGNFSREEEDAIINLHEMLGNRWSAIAARLPGRTDNEIKNVWHTHLKKRLAKQPQDSSTPTATKRRSAPPTNTFEYSHEAKINELEPMNFPSHDAASESLEHRAVSPQECSSDLSSTITMADNNSDNSGYPKAESPGNFPEMDENFWSEVLWTEDSGEVNDFSAAVGGDHLDQEVQIPFSPIVSMEPVHSFGSNMHDNMDFWFNLFTRAGELPQLPEF</sequence>
<evidence type="ECO:0000256" key="1">
    <source>
        <dbReference type="ARBA" id="ARBA00004123"/>
    </source>
</evidence>
<dbReference type="PANTHER" id="PTHR10641:SF1346">
    <property type="entry name" value="TRANSCRIPTION FACTOR MYB14"/>
    <property type="match status" value="1"/>
</dbReference>
<dbReference type="PROSITE" id="PS50090">
    <property type="entry name" value="MYB_LIKE"/>
    <property type="match status" value="2"/>
</dbReference>
<dbReference type="PROSITE" id="PS51294">
    <property type="entry name" value="HTH_MYB"/>
    <property type="match status" value="2"/>
</dbReference>
<dbReference type="InterPro" id="IPR001005">
    <property type="entry name" value="SANT/Myb"/>
</dbReference>
<dbReference type="GO" id="GO:0003677">
    <property type="term" value="F:DNA binding"/>
    <property type="evidence" value="ECO:0007669"/>
    <property type="project" value="UniProtKB-KW"/>
</dbReference>
<dbReference type="SUPFAM" id="SSF46689">
    <property type="entry name" value="Homeodomain-like"/>
    <property type="match status" value="1"/>
</dbReference>
<dbReference type="FunCoup" id="A0A2I4EG80">
    <property type="interactions" value="2"/>
</dbReference>
<keyword evidence="3" id="KW-0805">Transcription regulation</keyword>
<accession>A0A2I4EG80</accession>
<dbReference type="InterPro" id="IPR009057">
    <property type="entry name" value="Homeodomain-like_sf"/>
</dbReference>
<name>A0A2I4EG80_JUGRE</name>
<reference evidence="9" key="1">
    <citation type="submission" date="2025-08" db="UniProtKB">
        <authorList>
            <consortium name="RefSeq"/>
        </authorList>
    </citation>
    <scope>IDENTIFICATION</scope>
    <source>
        <tissue evidence="9">Leaves</tissue>
    </source>
</reference>
<keyword evidence="2" id="KW-0677">Repeat</keyword>
<feature type="region of interest" description="Disordered" evidence="7">
    <location>
        <begin position="114"/>
        <end position="139"/>
    </location>
</feature>
<keyword evidence="5" id="KW-0804">Transcription</keyword>
<keyword evidence="8" id="KW-1185">Reference proteome</keyword>
<gene>
    <name evidence="9" type="primary">LOC108989295</name>
</gene>
<dbReference type="Gramene" id="Jr10_24220_p1">
    <property type="protein sequence ID" value="cds.Jr10_24220_p1"/>
    <property type="gene ID" value="Jr10_24220"/>
</dbReference>
<dbReference type="InterPro" id="IPR015495">
    <property type="entry name" value="Myb_TF_plants"/>
</dbReference>
<evidence type="ECO:0000256" key="7">
    <source>
        <dbReference type="SAM" id="MobiDB-lite"/>
    </source>
</evidence>
<dbReference type="InterPro" id="IPR017930">
    <property type="entry name" value="Myb_dom"/>
</dbReference>